<evidence type="ECO:0000256" key="3">
    <source>
        <dbReference type="ARBA" id="ARBA00023235"/>
    </source>
</evidence>
<dbReference type="PANTHER" id="PTHR15854">
    <property type="entry name" value="THAP4 PROTEIN"/>
    <property type="match status" value="1"/>
</dbReference>
<evidence type="ECO:0000256" key="4">
    <source>
        <dbReference type="HAMAP-Rule" id="MF_01297"/>
    </source>
</evidence>
<comment type="cofactor">
    <cofactor evidence="4">
        <name>heme b</name>
        <dbReference type="ChEBI" id="CHEBI:60344"/>
    </cofactor>
    <text evidence="4">Binds 1 heme b group per subunit, that coordinates a highly solvent-exposed Fe(III) atom.</text>
</comment>
<organism evidence="6 7">
    <name type="scientific">Tersicoccus phoenicis</name>
    <dbReference type="NCBI Taxonomy" id="554083"/>
    <lineage>
        <taxon>Bacteria</taxon>
        <taxon>Bacillati</taxon>
        <taxon>Actinomycetota</taxon>
        <taxon>Actinomycetes</taxon>
        <taxon>Micrococcales</taxon>
        <taxon>Micrococcaceae</taxon>
        <taxon>Tersicoccus</taxon>
    </lineage>
</organism>
<evidence type="ECO:0000313" key="6">
    <source>
        <dbReference type="EMBL" id="OMH24401.1"/>
    </source>
</evidence>
<dbReference type="OrthoDB" id="4804006at2"/>
<reference evidence="6 7" key="1">
    <citation type="submission" date="2016-12" db="EMBL/GenBank/DDBJ databases">
        <title>Draft genome of Tersicoccus phoenicis 1P05MA.</title>
        <authorList>
            <person name="Nakajima Y."/>
            <person name="Yoshizawa S."/>
            <person name="Nakamura K."/>
            <person name="Ogura Y."/>
            <person name="Hayashi T."/>
            <person name="Kogure K."/>
        </authorList>
    </citation>
    <scope>NUCLEOTIDE SEQUENCE [LARGE SCALE GENOMIC DNA]</scope>
    <source>
        <strain evidence="6 7">1p05MA</strain>
    </source>
</reference>
<comment type="function">
    <text evidence="4">Heme-binding protein able to scavenge peroxynitrite and to protect free L-tyrosine against peroxynitrite-mediated nitration, by acting as a peroxynitrite isomerase that converts peroxynitrite to nitrate. Therefore, this protein likely plays a role in peroxynitrite sensing and in the detoxification of reactive nitrogen and oxygen species (RNS and ROS, respectively). Is able to bind nitric oxide (NO) in vitro, but may act as a sensor of peroxynitrite levels in vivo.</text>
</comment>
<comment type="caution">
    <text evidence="4">Lacks conserved residue(s) required for the propagation of feature annotation.</text>
</comment>
<dbReference type="EMBL" id="MRDE01000057">
    <property type="protein sequence ID" value="OMH24401.1"/>
    <property type="molecule type" value="Genomic_DNA"/>
</dbReference>
<dbReference type="CDD" id="cd07828">
    <property type="entry name" value="lipocalin_heme-bd-THAP4-like"/>
    <property type="match status" value="1"/>
</dbReference>
<comment type="pathway">
    <text evidence="4">Nitrogen metabolism.</text>
</comment>
<comment type="catalytic activity">
    <reaction evidence="4">
        <text>peroxynitrite = nitrate</text>
        <dbReference type="Rhea" id="RHEA:63116"/>
        <dbReference type="ChEBI" id="CHEBI:17632"/>
        <dbReference type="ChEBI" id="CHEBI:25941"/>
    </reaction>
</comment>
<sequence length="198" mass="21814">MPFELPTDLTPELVPLSWLVGRWEGTGVLGYADEESQQFDQQITFTQNGLPYLSYTGESWLVDEDGRRLRPLTRETGVWQLDRQQNDADPGPGMLPADIVPALRTADDVEELRNADGGFDIVATLVHPGGVSELYVGQIKGPRIDLSTDAVMRAPGAKDYRAATRMYGLVEGDLLWAWDIAAAGRPLQTHASGRLHRA</sequence>
<dbReference type="InterPro" id="IPR012674">
    <property type="entry name" value="Calycin"/>
</dbReference>
<feature type="domain" description="THAP4-like heme-binding" evidence="5">
    <location>
        <begin position="12"/>
        <end position="197"/>
    </location>
</feature>
<evidence type="ECO:0000259" key="5">
    <source>
        <dbReference type="Pfam" id="PF08768"/>
    </source>
</evidence>
<dbReference type="InterPro" id="IPR022939">
    <property type="entry name" value="Nb(III)_bact/plant"/>
</dbReference>
<evidence type="ECO:0000313" key="7">
    <source>
        <dbReference type="Proteomes" id="UP000187085"/>
    </source>
</evidence>
<name>A0A1R1LA67_9MICC</name>
<dbReference type="SUPFAM" id="SSF50814">
    <property type="entry name" value="Lipocalins"/>
    <property type="match status" value="1"/>
</dbReference>
<feature type="short sequence motif" description="GXWXGXG" evidence="4">
    <location>
        <begin position="21"/>
        <end position="27"/>
    </location>
</feature>
<dbReference type="AlphaFoldDB" id="A0A1R1LA67"/>
<dbReference type="Proteomes" id="UP000187085">
    <property type="component" value="Unassembled WGS sequence"/>
</dbReference>
<feature type="binding site" evidence="4">
    <location>
        <position position="158"/>
    </location>
    <ligand>
        <name>heme b</name>
        <dbReference type="ChEBI" id="CHEBI:60344"/>
    </ligand>
</feature>
<dbReference type="GO" id="GO:0046872">
    <property type="term" value="F:metal ion binding"/>
    <property type="evidence" value="ECO:0007669"/>
    <property type="project" value="UniProtKB-KW"/>
</dbReference>
<evidence type="ECO:0000256" key="2">
    <source>
        <dbReference type="ARBA" id="ARBA00023004"/>
    </source>
</evidence>
<comment type="domain">
    <text evidence="4">Forms a 10-stranded antiparallel beta-barrel structure able to accommodate a hydrophobic ligand in its interior. In fact, this fold hosts the heme group, which is located in a wide surface cleft.</text>
</comment>
<feature type="binding site" description="axial binding residue" evidence="4">
    <location>
        <position position="190"/>
    </location>
    <ligand>
        <name>heme b</name>
        <dbReference type="ChEBI" id="CHEBI:60344"/>
    </ligand>
    <ligandPart>
        <name>Fe</name>
        <dbReference type="ChEBI" id="CHEBI:18248"/>
    </ligandPart>
</feature>
<dbReference type="Gene3D" id="2.40.128.20">
    <property type="match status" value="1"/>
</dbReference>
<comment type="caution">
    <text evidence="6">The sequence shown here is derived from an EMBL/GenBank/DDBJ whole genome shotgun (WGS) entry which is preliminary data.</text>
</comment>
<dbReference type="Pfam" id="PF08768">
    <property type="entry name" value="THAP4_heme-bd"/>
    <property type="match status" value="1"/>
</dbReference>
<evidence type="ECO:0000256" key="1">
    <source>
        <dbReference type="ARBA" id="ARBA00022617"/>
    </source>
</evidence>
<keyword evidence="7" id="KW-1185">Reference proteome</keyword>
<proteinExistence type="inferred from homology"/>
<dbReference type="InterPro" id="IPR014878">
    <property type="entry name" value="THAP4-like_heme-bd"/>
</dbReference>
<dbReference type="PANTHER" id="PTHR15854:SF4">
    <property type="entry name" value="PEROXYNITRITE ISOMERASE THAP4"/>
    <property type="match status" value="1"/>
</dbReference>
<keyword evidence="2 4" id="KW-0408">Iron</keyword>
<keyword evidence="3 4" id="KW-0413">Isomerase</keyword>
<comment type="similarity">
    <text evidence="4">Belongs to the nitrobindin family.</text>
</comment>
<gene>
    <name evidence="6" type="ORF">BKD30_08500</name>
</gene>
<accession>A0A1R1LA67</accession>
<dbReference type="GO" id="GO:0062213">
    <property type="term" value="F:peroxynitrite isomerase activity"/>
    <property type="evidence" value="ECO:0007669"/>
    <property type="project" value="UniProtKB-UniRule"/>
</dbReference>
<dbReference type="EC" id="5.99.-.-" evidence="4"/>
<dbReference type="RefSeq" id="WP_076703982.1">
    <property type="nucleotide sequence ID" value="NZ_MRDE01000057.1"/>
</dbReference>
<dbReference type="InterPro" id="IPR045165">
    <property type="entry name" value="Nitrobindin"/>
</dbReference>
<dbReference type="HAMAP" id="MF_01297">
    <property type="entry name" value="nitrobindin"/>
    <property type="match status" value="1"/>
</dbReference>
<keyword evidence="1 4" id="KW-0349">Heme</keyword>
<keyword evidence="4" id="KW-0479">Metal-binding</keyword>
<dbReference type="GO" id="GO:0020037">
    <property type="term" value="F:heme binding"/>
    <property type="evidence" value="ECO:0007669"/>
    <property type="project" value="UniProtKB-UniRule"/>
</dbReference>
<dbReference type="STRING" id="554083.BKD30_08500"/>
<protein>
    <recommendedName>
        <fullName evidence="4">Peroxynitrite isomerase</fullName>
        <ecNumber evidence="4">5.99.-.-</ecNumber>
    </recommendedName>
    <alternativeName>
        <fullName evidence="4">Ferric nitrobindin</fullName>
        <shortName evidence="4">Nb(III)</shortName>
    </alternativeName>
</protein>